<protein>
    <submittedName>
        <fullName evidence="3">Sialate O-acetylesterase</fullName>
    </submittedName>
</protein>
<dbReference type="Gene3D" id="3.40.50.1110">
    <property type="entry name" value="SGNH hydrolase"/>
    <property type="match status" value="1"/>
</dbReference>
<dbReference type="InterPro" id="IPR005181">
    <property type="entry name" value="SASA"/>
</dbReference>
<dbReference type="PANTHER" id="PTHR22901:SF0">
    <property type="entry name" value="SIALATE O-ACETYLESTERASE"/>
    <property type="match status" value="1"/>
</dbReference>
<dbReference type="PANTHER" id="PTHR22901">
    <property type="entry name" value="SIALATE O-ACETYLESTERASE"/>
    <property type="match status" value="1"/>
</dbReference>
<gene>
    <name evidence="3" type="ORF">K1F36_12340</name>
</gene>
<name>A0ABS7ESS3_9FLAO</name>
<keyword evidence="1" id="KW-0378">Hydrolase</keyword>
<evidence type="ECO:0000313" key="4">
    <source>
        <dbReference type="Proteomes" id="UP001196136"/>
    </source>
</evidence>
<comment type="caution">
    <text evidence="3">The sequence shown here is derived from an EMBL/GenBank/DDBJ whole genome shotgun (WGS) entry which is preliminary data.</text>
</comment>
<dbReference type="Proteomes" id="UP001196136">
    <property type="component" value="Unassembled WGS sequence"/>
</dbReference>
<evidence type="ECO:0000313" key="3">
    <source>
        <dbReference type="EMBL" id="MBW8200618.1"/>
    </source>
</evidence>
<dbReference type="Pfam" id="PF03629">
    <property type="entry name" value="SASA"/>
    <property type="match status" value="2"/>
</dbReference>
<dbReference type="InterPro" id="IPR039329">
    <property type="entry name" value="SIAE"/>
</dbReference>
<dbReference type="EMBL" id="JAHZSV010000015">
    <property type="protein sequence ID" value="MBW8200618.1"/>
    <property type="molecule type" value="Genomic_DNA"/>
</dbReference>
<accession>A0ABS7ESS3</accession>
<proteinExistence type="predicted"/>
<dbReference type="InterPro" id="IPR036514">
    <property type="entry name" value="SGNH_hydro_sf"/>
</dbReference>
<feature type="domain" description="Sialate O-acetylesterase" evidence="2">
    <location>
        <begin position="284"/>
        <end position="391"/>
    </location>
</feature>
<evidence type="ECO:0000256" key="1">
    <source>
        <dbReference type="ARBA" id="ARBA00022801"/>
    </source>
</evidence>
<organism evidence="3 4">
    <name type="scientific">Flagellimonas abyssi</name>
    <dbReference type="NCBI Taxonomy" id="2864871"/>
    <lineage>
        <taxon>Bacteria</taxon>
        <taxon>Pseudomonadati</taxon>
        <taxon>Bacteroidota</taxon>
        <taxon>Flavobacteriia</taxon>
        <taxon>Flavobacteriales</taxon>
        <taxon>Flavobacteriaceae</taxon>
        <taxon>Flagellimonas</taxon>
    </lineage>
</organism>
<feature type="domain" description="Sialate O-acetylesterase" evidence="2">
    <location>
        <begin position="100"/>
        <end position="221"/>
    </location>
</feature>
<reference evidence="3 4" key="1">
    <citation type="submission" date="2021-08" db="EMBL/GenBank/DDBJ databases">
        <title>Muricauda profundi sp. nov., a marine bacterium isolated from deep seawater of the Mariana Trench.</title>
        <authorList>
            <person name="Wei Y."/>
        </authorList>
    </citation>
    <scope>NUCLEOTIDE SEQUENCE [LARGE SCALE GENOMIC DNA]</scope>
    <source>
        <strain evidence="3 4">W52</strain>
    </source>
</reference>
<keyword evidence="4" id="KW-1185">Reference proteome</keyword>
<evidence type="ECO:0000259" key="2">
    <source>
        <dbReference type="Pfam" id="PF03629"/>
    </source>
</evidence>
<dbReference type="SUPFAM" id="SSF52266">
    <property type="entry name" value="SGNH hydrolase"/>
    <property type="match status" value="1"/>
</dbReference>
<sequence length="499" mass="57154">MLGCLFLLGTYTIFGQVKLPSIFTDNMVIQRNKPIHIWGWGRPNEIVEVMFDGEVKEVTVEGNHSWSIWLRSRKADTTPHVLYVRHQGQEIRLKNILIGDIWLCSGQSNMEWPLDKEMHYPSEVSKTDQGLLRLYNPTYAGENIYNKAFGDSIVKRLNREEFYLGHWESSNQTTSSSMSAVGYYFGKKILEETSVPIGLIHLAIGGAPIETFISAETLYASRDYRGKVTKNWLYNDALPKWIRERGVQNLGRAKDVLVDSLGPNHAYKPGFAYRAGVHPLLKMPIKGIIWYQGESNAQEQPRVDEYAELQAMMVRDYRVKWGDLQMPFYWAQLSAIDTKNYNAHLWPQFRDEQRKLLYMVPYGGMAVTSDIGAKNDVHPTNKKAVGDRLARWALHKTYGHAIVPSGPLVKKVKFKGDHLMVSFEHSSGLTTSDGMALRGFSLDGRREVKAYIQKRRVIIPITEQPEYLYYGWKAWTRGNLVNSEELPASTFKTSVSYDR</sequence>